<feature type="region of interest" description="Disordered" evidence="4">
    <location>
        <begin position="1"/>
        <end position="39"/>
    </location>
</feature>
<organism evidence="5 6">
    <name type="scientific">Gossypium raimondii</name>
    <name type="common">Peruvian cotton</name>
    <name type="synonym">Gossypium klotzschianum subsp. raimondii</name>
    <dbReference type="NCBI Taxonomy" id="29730"/>
    <lineage>
        <taxon>Eukaryota</taxon>
        <taxon>Viridiplantae</taxon>
        <taxon>Streptophyta</taxon>
        <taxon>Embryophyta</taxon>
        <taxon>Tracheophyta</taxon>
        <taxon>Spermatophyta</taxon>
        <taxon>Magnoliopsida</taxon>
        <taxon>eudicotyledons</taxon>
        <taxon>Gunneridae</taxon>
        <taxon>Pentapetalae</taxon>
        <taxon>rosids</taxon>
        <taxon>malvids</taxon>
        <taxon>Malvales</taxon>
        <taxon>Malvaceae</taxon>
        <taxon>Malvoideae</taxon>
        <taxon>Gossypium</taxon>
    </lineage>
</organism>
<dbReference type="EMBL" id="CM001740">
    <property type="protein sequence ID" value="KJB08718.1"/>
    <property type="molecule type" value="Genomic_DNA"/>
</dbReference>
<keyword evidence="6" id="KW-1185">Reference proteome</keyword>
<evidence type="ECO:0000256" key="2">
    <source>
        <dbReference type="ARBA" id="ARBA00023242"/>
    </source>
</evidence>
<dbReference type="Proteomes" id="UP000032304">
    <property type="component" value="Chromosome 1"/>
</dbReference>
<dbReference type="GO" id="GO:0005634">
    <property type="term" value="C:nucleus"/>
    <property type="evidence" value="ECO:0007669"/>
    <property type="project" value="UniProtKB-SubCell"/>
</dbReference>
<comment type="similarity">
    <text evidence="3">Belongs to the SAAL1 family.</text>
</comment>
<accession>A0A0D2N7R2</accession>
<evidence type="ECO:0000313" key="6">
    <source>
        <dbReference type="Proteomes" id="UP000032304"/>
    </source>
</evidence>
<dbReference type="Gramene" id="KJB08718">
    <property type="protein sequence ID" value="KJB08718"/>
    <property type="gene ID" value="B456_001G118600"/>
</dbReference>
<reference evidence="5 6" key="1">
    <citation type="journal article" date="2012" name="Nature">
        <title>Repeated polyploidization of Gossypium genomes and the evolution of spinnable cotton fibres.</title>
        <authorList>
            <person name="Paterson A.H."/>
            <person name="Wendel J.F."/>
            <person name="Gundlach H."/>
            <person name="Guo H."/>
            <person name="Jenkins J."/>
            <person name="Jin D."/>
            <person name="Llewellyn D."/>
            <person name="Showmaker K.C."/>
            <person name="Shu S."/>
            <person name="Udall J."/>
            <person name="Yoo M.J."/>
            <person name="Byers R."/>
            <person name="Chen W."/>
            <person name="Doron-Faigenboim A."/>
            <person name="Duke M.V."/>
            <person name="Gong L."/>
            <person name="Grimwood J."/>
            <person name="Grover C."/>
            <person name="Grupp K."/>
            <person name="Hu G."/>
            <person name="Lee T.H."/>
            <person name="Li J."/>
            <person name="Lin L."/>
            <person name="Liu T."/>
            <person name="Marler B.S."/>
            <person name="Page J.T."/>
            <person name="Roberts A.W."/>
            <person name="Romanel E."/>
            <person name="Sanders W.S."/>
            <person name="Szadkowski E."/>
            <person name="Tan X."/>
            <person name="Tang H."/>
            <person name="Xu C."/>
            <person name="Wang J."/>
            <person name="Wang Z."/>
            <person name="Zhang D."/>
            <person name="Zhang L."/>
            <person name="Ashrafi H."/>
            <person name="Bedon F."/>
            <person name="Bowers J.E."/>
            <person name="Brubaker C.L."/>
            <person name="Chee P.W."/>
            <person name="Das S."/>
            <person name="Gingle A.R."/>
            <person name="Haigler C.H."/>
            <person name="Harker D."/>
            <person name="Hoffmann L.V."/>
            <person name="Hovav R."/>
            <person name="Jones D.C."/>
            <person name="Lemke C."/>
            <person name="Mansoor S."/>
            <person name="ur Rahman M."/>
            <person name="Rainville L.N."/>
            <person name="Rambani A."/>
            <person name="Reddy U.K."/>
            <person name="Rong J.K."/>
            <person name="Saranga Y."/>
            <person name="Scheffler B.E."/>
            <person name="Scheffler J.A."/>
            <person name="Stelly D.M."/>
            <person name="Triplett B.A."/>
            <person name="Van Deynze A."/>
            <person name="Vaslin M.F."/>
            <person name="Waghmare V.N."/>
            <person name="Walford S.A."/>
            <person name="Wright R.J."/>
            <person name="Zaki E.A."/>
            <person name="Zhang T."/>
            <person name="Dennis E.S."/>
            <person name="Mayer K.F."/>
            <person name="Peterson D.G."/>
            <person name="Rokhsar D.S."/>
            <person name="Wang X."/>
            <person name="Schmutz J."/>
        </authorList>
    </citation>
    <scope>NUCLEOTIDE SEQUENCE [LARGE SCALE GENOMIC DNA]</scope>
</reference>
<dbReference type="PANTHER" id="PTHR23424">
    <property type="entry name" value="SERUM AMYLOID A"/>
    <property type="match status" value="1"/>
</dbReference>
<feature type="region of interest" description="Disordered" evidence="4">
    <location>
        <begin position="84"/>
        <end position="107"/>
    </location>
</feature>
<gene>
    <name evidence="5" type="ORF">B456_001G118600</name>
</gene>
<sequence length="366" mass="40955">MAASESTPTREEEEGEQLEEDRFVSSHHPSAPPDELFDISTTVDPSYVISLIRKLLPVEPKNVDNTEIRGSNCNNEVVNSSNDSCKSMDIVDDPTESEFRGEGDEDSHKEEIARLSAGEEVWEECGCVLWDLAANQTHAELMVQNFVLEVLLANLMVTQSVRVTEICLGIMGNLACHEVPLKHIVSSNGLIAVIVDQLFLDDTQCLCEAFRLLSSGLQGGECIKWEEALQFEHILSRILWVMENTLNPQLIEKSVGLLLSMLESQKEVEHILLSPLMKLGLASVLVNLLTFEMSKLTNDRIPERYPVLDVILRALEALCVIDVCSQEICSNKEIFQLVCDLIKFPDKVEVICSSFVTVKTDICYRL</sequence>
<keyword evidence="2" id="KW-0539">Nucleus</keyword>
<proteinExistence type="inferred from homology"/>
<dbReference type="InterPro" id="IPR011989">
    <property type="entry name" value="ARM-like"/>
</dbReference>
<name>A0A0D2N7R2_GOSRA</name>
<dbReference type="InterPro" id="IPR016024">
    <property type="entry name" value="ARM-type_fold"/>
</dbReference>
<feature type="compositionally biased region" description="Basic and acidic residues" evidence="4">
    <location>
        <begin position="97"/>
        <end position="107"/>
    </location>
</feature>
<dbReference type="InterPro" id="IPR052464">
    <property type="entry name" value="Synovial_Prolif_Regulator"/>
</dbReference>
<evidence type="ECO:0000256" key="4">
    <source>
        <dbReference type="SAM" id="MobiDB-lite"/>
    </source>
</evidence>
<evidence type="ECO:0000313" key="5">
    <source>
        <dbReference type="EMBL" id="KJB08718.1"/>
    </source>
</evidence>
<dbReference type="PANTHER" id="PTHR23424:SF23">
    <property type="entry name" value="PROTEIN SAAL1"/>
    <property type="match status" value="1"/>
</dbReference>
<protein>
    <submittedName>
        <fullName evidence="5">Uncharacterized protein</fullName>
    </submittedName>
</protein>
<dbReference type="SUPFAM" id="SSF48371">
    <property type="entry name" value="ARM repeat"/>
    <property type="match status" value="1"/>
</dbReference>
<evidence type="ECO:0000256" key="1">
    <source>
        <dbReference type="ARBA" id="ARBA00004123"/>
    </source>
</evidence>
<comment type="subcellular location">
    <subcellularLocation>
        <location evidence="1">Nucleus</location>
    </subcellularLocation>
</comment>
<evidence type="ECO:0000256" key="3">
    <source>
        <dbReference type="ARBA" id="ARBA00038401"/>
    </source>
</evidence>
<dbReference type="Gene3D" id="1.25.10.10">
    <property type="entry name" value="Leucine-rich Repeat Variant"/>
    <property type="match status" value="1"/>
</dbReference>
<dbReference type="AlphaFoldDB" id="A0A0D2N7R2"/>